<gene>
    <name evidence="2" type="ORF">WJX84_007492</name>
</gene>
<evidence type="ECO:0000313" key="3">
    <source>
        <dbReference type="Proteomes" id="UP001485043"/>
    </source>
</evidence>
<accession>A0AAW1TG45</accession>
<proteinExistence type="predicted"/>
<evidence type="ECO:0000256" key="1">
    <source>
        <dbReference type="SAM" id="MobiDB-lite"/>
    </source>
</evidence>
<keyword evidence="3" id="KW-1185">Reference proteome</keyword>
<protein>
    <submittedName>
        <fullName evidence="2">Uncharacterized protein</fullName>
    </submittedName>
</protein>
<dbReference type="AlphaFoldDB" id="A0AAW1TG45"/>
<sequence length="87" mass="9419">MYSQPYERPMLAPLAPWQPGPTRSLTDTSSRCLKPGFLAAIKILELVSKVSDETHTAVSAALNDGHARVLHAPFLDAAARPPREDPA</sequence>
<dbReference type="EMBL" id="JALJOV010000062">
    <property type="protein sequence ID" value="KAK9867825.1"/>
    <property type="molecule type" value="Genomic_DNA"/>
</dbReference>
<dbReference type="Proteomes" id="UP001485043">
    <property type="component" value="Unassembled WGS sequence"/>
</dbReference>
<evidence type="ECO:0000313" key="2">
    <source>
        <dbReference type="EMBL" id="KAK9867825.1"/>
    </source>
</evidence>
<comment type="caution">
    <text evidence="2">The sequence shown here is derived from an EMBL/GenBank/DDBJ whole genome shotgun (WGS) entry which is preliminary data.</text>
</comment>
<reference evidence="2 3" key="1">
    <citation type="journal article" date="2024" name="Nat. Commun.">
        <title>Phylogenomics reveals the evolutionary origins of lichenization in chlorophyte algae.</title>
        <authorList>
            <person name="Puginier C."/>
            <person name="Libourel C."/>
            <person name="Otte J."/>
            <person name="Skaloud P."/>
            <person name="Haon M."/>
            <person name="Grisel S."/>
            <person name="Petersen M."/>
            <person name="Berrin J.G."/>
            <person name="Delaux P.M."/>
            <person name="Dal Grande F."/>
            <person name="Keller J."/>
        </authorList>
    </citation>
    <scope>NUCLEOTIDE SEQUENCE [LARGE SCALE GENOMIC DNA]</scope>
    <source>
        <strain evidence="2 3">SAG 2523</strain>
    </source>
</reference>
<organism evidence="2 3">
    <name type="scientific">Apatococcus fuscideae</name>
    <dbReference type="NCBI Taxonomy" id="2026836"/>
    <lineage>
        <taxon>Eukaryota</taxon>
        <taxon>Viridiplantae</taxon>
        <taxon>Chlorophyta</taxon>
        <taxon>core chlorophytes</taxon>
        <taxon>Trebouxiophyceae</taxon>
        <taxon>Chlorellales</taxon>
        <taxon>Chlorellaceae</taxon>
        <taxon>Apatococcus</taxon>
    </lineage>
</organism>
<feature type="region of interest" description="Disordered" evidence="1">
    <location>
        <begin position="1"/>
        <end position="28"/>
    </location>
</feature>
<name>A0AAW1TG45_9CHLO</name>